<feature type="region of interest" description="Disordered" evidence="1">
    <location>
        <begin position="70"/>
        <end position="154"/>
    </location>
</feature>
<accession>A0ABM0T871</accession>
<evidence type="ECO:0000313" key="3">
    <source>
        <dbReference type="Proteomes" id="UP000694864"/>
    </source>
</evidence>
<dbReference type="PROSITE" id="PS50108">
    <property type="entry name" value="CRIB"/>
    <property type="match status" value="1"/>
</dbReference>
<dbReference type="SMART" id="SM00285">
    <property type="entry name" value="PBD"/>
    <property type="match status" value="1"/>
</dbReference>
<dbReference type="CDD" id="cd00132">
    <property type="entry name" value="CRIB"/>
    <property type="match status" value="1"/>
</dbReference>
<evidence type="ECO:0000256" key="1">
    <source>
        <dbReference type="SAM" id="MobiDB-lite"/>
    </source>
</evidence>
<feature type="domain" description="CRIB" evidence="2">
    <location>
        <begin position="30"/>
        <end position="43"/>
    </location>
</feature>
<name>A0ABM0T871_CAMSA</name>
<organism evidence="3 4">
    <name type="scientific">Camelina sativa</name>
    <name type="common">False flax</name>
    <name type="synonym">Myagrum sativum</name>
    <dbReference type="NCBI Taxonomy" id="90675"/>
    <lineage>
        <taxon>Eukaryota</taxon>
        <taxon>Viridiplantae</taxon>
        <taxon>Streptophyta</taxon>
        <taxon>Embryophyta</taxon>
        <taxon>Tracheophyta</taxon>
        <taxon>Spermatophyta</taxon>
        <taxon>Magnoliopsida</taxon>
        <taxon>eudicotyledons</taxon>
        <taxon>Gunneridae</taxon>
        <taxon>Pentapetalae</taxon>
        <taxon>rosids</taxon>
        <taxon>malvids</taxon>
        <taxon>Brassicales</taxon>
        <taxon>Brassicaceae</taxon>
        <taxon>Camelineae</taxon>
        <taxon>Camelina</taxon>
    </lineage>
</organism>
<protein>
    <submittedName>
        <fullName evidence="4 5">CRIB domain-containing protein RIC10</fullName>
    </submittedName>
</protein>
<evidence type="ECO:0000313" key="4">
    <source>
        <dbReference type="RefSeq" id="XP_010422332.1"/>
    </source>
</evidence>
<feature type="compositionally biased region" description="Low complexity" evidence="1">
    <location>
        <begin position="78"/>
        <end position="95"/>
    </location>
</feature>
<dbReference type="GeneID" id="104707646"/>
<dbReference type="Proteomes" id="UP000694864">
    <property type="component" value="Chromosome 8"/>
</dbReference>
<dbReference type="Pfam" id="PF00786">
    <property type="entry name" value="PBD"/>
    <property type="match status" value="1"/>
</dbReference>
<dbReference type="InterPro" id="IPR000095">
    <property type="entry name" value="CRIB_dom"/>
</dbReference>
<keyword evidence="3" id="KW-1185">Reference proteome</keyword>
<gene>
    <name evidence="4 5" type="primary">LOC104707646</name>
</gene>
<dbReference type="Gene3D" id="3.90.810.10">
    <property type="entry name" value="CRIB domain"/>
    <property type="match status" value="1"/>
</dbReference>
<dbReference type="PANTHER" id="PTHR46325">
    <property type="entry name" value="CRIB DOMAIN-CONTAINING PROTEIN RIC8"/>
    <property type="match status" value="1"/>
</dbReference>
<feature type="compositionally biased region" description="Low complexity" evidence="1">
    <location>
        <begin position="127"/>
        <end position="154"/>
    </location>
</feature>
<reference evidence="4 5" key="3">
    <citation type="submission" date="2025-05" db="UniProtKB">
        <authorList>
            <consortium name="RefSeq"/>
        </authorList>
    </citation>
    <scope>IDENTIFICATION</scope>
    <source>
        <tissue evidence="4 5">Leaf</tissue>
    </source>
</reference>
<dbReference type="RefSeq" id="XP_010422332.1">
    <property type="nucleotide sequence ID" value="XM_010424030.2"/>
</dbReference>
<reference evidence="3" key="1">
    <citation type="journal article" date="1997" name="Nucleic Acids Res.">
        <title>tRNAscan-SE: a program for improved detection of transfer RNA genes in genomic sequence.</title>
        <authorList>
            <person name="Lowe T.M."/>
            <person name="Eddy S.R."/>
        </authorList>
    </citation>
    <scope>NUCLEOTIDE SEQUENCE [LARGE SCALE GENOMIC DNA]</scope>
    <source>
        <strain evidence="3">r\DH55</strain>
    </source>
</reference>
<dbReference type="PANTHER" id="PTHR46325:SF20">
    <property type="entry name" value="CRIB DOMAIN-CONTAINING PROTEIN RIC10"/>
    <property type="match status" value="1"/>
</dbReference>
<feature type="compositionally biased region" description="Basic residues" evidence="1">
    <location>
        <begin position="116"/>
        <end position="126"/>
    </location>
</feature>
<sequence length="154" mass="16758">MSVKMKGIYKGFKCISQIFAVEKERDEIEIGFPTDVKHVAHIGWEGSSGSAPGWMSEFKVGAEVLSPRASSFSNARPSTSFFTSSSTDFDQGSSQRTISDTLRDIPPVTPINLPKNNKKSSRRKKSASSASSPKSSRSSILSKSSYKSTVSRLI</sequence>
<dbReference type="RefSeq" id="XP_019084105.1">
    <property type="nucleotide sequence ID" value="XM_019228560.1"/>
</dbReference>
<proteinExistence type="predicted"/>
<reference evidence="3" key="2">
    <citation type="journal article" date="2014" name="Nat. Commun.">
        <title>The emerging biofuel crop Camelina sativa retains a highly undifferentiated hexaploid genome structure.</title>
        <authorList>
            <person name="Kagale S."/>
            <person name="Koh C."/>
            <person name="Nixon J."/>
            <person name="Bollina V."/>
            <person name="Clarke W.E."/>
            <person name="Tuteja R."/>
            <person name="Spillane C."/>
            <person name="Robinson S.J."/>
            <person name="Links M.G."/>
            <person name="Clarke C."/>
            <person name="Higgins E.E."/>
            <person name="Huebert T."/>
            <person name="Sharpe A.G."/>
            <person name="Parkin I.A."/>
        </authorList>
    </citation>
    <scope>NUCLEOTIDE SEQUENCE [LARGE SCALE GENOMIC DNA]</scope>
    <source>
        <strain evidence="3">r\DH55</strain>
    </source>
</reference>
<dbReference type="InterPro" id="IPR036936">
    <property type="entry name" value="CRIB_dom_sf"/>
</dbReference>
<evidence type="ECO:0000313" key="5">
    <source>
        <dbReference type="RefSeq" id="XP_019084105.1"/>
    </source>
</evidence>
<evidence type="ECO:0000259" key="2">
    <source>
        <dbReference type="PROSITE" id="PS50108"/>
    </source>
</evidence>